<evidence type="ECO:0000256" key="2">
    <source>
        <dbReference type="ARBA" id="ARBA00022723"/>
    </source>
</evidence>
<sequence length="326" mass="35936">MVKYVKVALGTAAVLGFCKVKIEVAPTTAHLLVYSESKCLANCMFCPQARESLADGEMLSRVEWPRFSLDDVIEALQKLTHAFKRVCLQSVNYPSVADDLVEIVSSIKKACDLPLSVACHPISPKDVKKLTDAGAERIGIALDAATPELFEKIKGKGAKSPYRWETHLKALEEAKKLIGRATTHLVVGLGESEEEMIRTIQMLYDRGITVGLFAFTPVKGTPLEKWPRPKVSSYRKIQMARHLIASGIARADDMKFQGGCLNDFGVDGATLELAVESGIPFMTSGCPNCNRPFYNESPLGPMYNFPRKLTKEEIESIKKELDLAGR</sequence>
<keyword evidence="4" id="KW-0411">Iron-sulfur</keyword>
<dbReference type="GO" id="GO:0051536">
    <property type="term" value="F:iron-sulfur cluster binding"/>
    <property type="evidence" value="ECO:0007669"/>
    <property type="project" value="UniProtKB-KW"/>
</dbReference>
<dbReference type="RefSeq" id="WP_273003241.1">
    <property type="nucleotide sequence ID" value="NZ_DURU01000133.1"/>
</dbReference>
<protein>
    <submittedName>
        <fullName evidence="6">Radical SAM protein</fullName>
    </submittedName>
</protein>
<organism evidence="6 7">
    <name type="scientific">Acetomicrobium hydrogeniformans</name>
    <dbReference type="NCBI Taxonomy" id="649746"/>
    <lineage>
        <taxon>Bacteria</taxon>
        <taxon>Thermotogati</taxon>
        <taxon>Synergistota</taxon>
        <taxon>Synergistia</taxon>
        <taxon>Synergistales</taxon>
        <taxon>Acetomicrobiaceae</taxon>
        <taxon>Acetomicrobium</taxon>
    </lineage>
</organism>
<dbReference type="SFLD" id="SFLDS00029">
    <property type="entry name" value="Radical_SAM"/>
    <property type="match status" value="1"/>
</dbReference>
<dbReference type="GO" id="GO:0046872">
    <property type="term" value="F:metal ion binding"/>
    <property type="evidence" value="ECO:0007669"/>
    <property type="project" value="UniProtKB-KW"/>
</dbReference>
<dbReference type="PROSITE" id="PS51918">
    <property type="entry name" value="RADICAL_SAM"/>
    <property type="match status" value="1"/>
</dbReference>
<keyword evidence="2" id="KW-0479">Metal-binding</keyword>
<keyword evidence="3" id="KW-0408">Iron</keyword>
<dbReference type="EMBL" id="DURU01000133">
    <property type="protein sequence ID" value="HHZ04851.1"/>
    <property type="molecule type" value="Genomic_DNA"/>
</dbReference>
<accession>A0A7V6ZFD6</accession>
<evidence type="ECO:0000259" key="5">
    <source>
        <dbReference type="PROSITE" id="PS51918"/>
    </source>
</evidence>
<feature type="domain" description="Radical SAM core" evidence="5">
    <location>
        <begin position="24"/>
        <end position="249"/>
    </location>
</feature>
<evidence type="ECO:0000256" key="4">
    <source>
        <dbReference type="ARBA" id="ARBA00023014"/>
    </source>
</evidence>
<dbReference type="AlphaFoldDB" id="A0A7V6ZFD6"/>
<comment type="caution">
    <text evidence="6">The sequence shown here is derived from an EMBL/GenBank/DDBJ whole genome shotgun (WGS) entry which is preliminary data.</text>
</comment>
<evidence type="ECO:0000313" key="7">
    <source>
        <dbReference type="Proteomes" id="UP000525027"/>
    </source>
</evidence>
<dbReference type="SFLD" id="SFLDG01098">
    <property type="entry name" value="Uncharacterised_Radical_SAM_Su"/>
    <property type="match status" value="1"/>
</dbReference>
<dbReference type="GO" id="GO:0016740">
    <property type="term" value="F:transferase activity"/>
    <property type="evidence" value="ECO:0007669"/>
    <property type="project" value="TreeGrafter"/>
</dbReference>
<dbReference type="InterPro" id="IPR034422">
    <property type="entry name" value="HydE/PylB-like"/>
</dbReference>
<evidence type="ECO:0000256" key="3">
    <source>
        <dbReference type="ARBA" id="ARBA00023004"/>
    </source>
</evidence>
<dbReference type="Proteomes" id="UP000525027">
    <property type="component" value="Unassembled WGS sequence"/>
</dbReference>
<dbReference type="InterPro" id="IPR013785">
    <property type="entry name" value="Aldolase_TIM"/>
</dbReference>
<evidence type="ECO:0000313" key="6">
    <source>
        <dbReference type="EMBL" id="HHZ04851.1"/>
    </source>
</evidence>
<proteinExistence type="predicted"/>
<dbReference type="InterPro" id="IPR006638">
    <property type="entry name" value="Elp3/MiaA/NifB-like_rSAM"/>
</dbReference>
<dbReference type="SUPFAM" id="SSF102114">
    <property type="entry name" value="Radical SAM enzymes"/>
    <property type="match status" value="1"/>
</dbReference>
<dbReference type="Pfam" id="PF04055">
    <property type="entry name" value="Radical_SAM"/>
    <property type="match status" value="1"/>
</dbReference>
<dbReference type="InterPro" id="IPR058240">
    <property type="entry name" value="rSAM_sf"/>
</dbReference>
<dbReference type="PANTHER" id="PTHR43726:SF1">
    <property type="entry name" value="BIOTIN SYNTHASE"/>
    <property type="match status" value="1"/>
</dbReference>
<dbReference type="CDD" id="cd01335">
    <property type="entry name" value="Radical_SAM"/>
    <property type="match status" value="1"/>
</dbReference>
<keyword evidence="1" id="KW-0949">S-adenosyl-L-methionine</keyword>
<dbReference type="SMART" id="SM00729">
    <property type="entry name" value="Elp3"/>
    <property type="match status" value="1"/>
</dbReference>
<dbReference type="Gene3D" id="3.20.20.70">
    <property type="entry name" value="Aldolase class I"/>
    <property type="match status" value="1"/>
</dbReference>
<evidence type="ECO:0000256" key="1">
    <source>
        <dbReference type="ARBA" id="ARBA00022691"/>
    </source>
</evidence>
<gene>
    <name evidence="6" type="ORF">GX397_07360</name>
</gene>
<reference evidence="6 7" key="1">
    <citation type="journal article" date="2020" name="Biotechnol. Biofuels">
        <title>New insights from the biogas microbiome by comprehensive genome-resolved metagenomics of nearly 1600 species originating from multiple anaerobic digesters.</title>
        <authorList>
            <person name="Campanaro S."/>
            <person name="Treu L."/>
            <person name="Rodriguez-R L.M."/>
            <person name="Kovalovszki A."/>
            <person name="Ziels R.M."/>
            <person name="Maus I."/>
            <person name="Zhu X."/>
            <person name="Kougias P.G."/>
            <person name="Basile A."/>
            <person name="Luo G."/>
            <person name="Schluter A."/>
            <person name="Konstantinidis K.T."/>
            <person name="Angelidaki I."/>
        </authorList>
    </citation>
    <scope>NUCLEOTIDE SEQUENCE [LARGE SCALE GENOMIC DNA]</scope>
    <source>
        <strain evidence="6">AS25fmACSIPFO_94</strain>
    </source>
</reference>
<dbReference type="PANTHER" id="PTHR43726">
    <property type="entry name" value="3-METHYLORNITHINE SYNTHASE"/>
    <property type="match status" value="1"/>
</dbReference>
<name>A0A7V6ZFD6_9BACT</name>
<dbReference type="InterPro" id="IPR007197">
    <property type="entry name" value="rSAM"/>
</dbReference>